<reference evidence="3 4" key="1">
    <citation type="journal article" date="2012" name="Fungal Genet. Biol.">
        <title>The genome of the xerotolerant mold Wallemia sebi reveals adaptations to osmotic stress and suggests cryptic sexual reproduction.</title>
        <authorList>
            <person name="Padamsee M."/>
            <person name="Kumar T.K.A."/>
            <person name="Riley R."/>
            <person name="Binder M."/>
            <person name="Boyd A."/>
            <person name="Calvo A.M."/>
            <person name="Furukawa K."/>
            <person name="Hesse C."/>
            <person name="Hohmann S."/>
            <person name="James T.Y."/>
            <person name="LaButti K."/>
            <person name="Lapidus A."/>
            <person name="Lindquist E."/>
            <person name="Lucas S."/>
            <person name="Miller K."/>
            <person name="Shantappa S."/>
            <person name="Grigoriev I.V."/>
            <person name="Hibbett D.S."/>
            <person name="McLaughlin D.J."/>
            <person name="Spatafora J.W."/>
            <person name="Aime M.C."/>
        </authorList>
    </citation>
    <scope>NUCLEOTIDE SEQUENCE [LARGE SCALE GENOMIC DNA]</scope>
    <source>
        <strain evidence="4">ATCC MYA-4683 / CBS 633.66</strain>
    </source>
</reference>
<keyword evidence="4" id="KW-1185">Reference proteome</keyword>
<feature type="region of interest" description="Disordered" evidence="1">
    <location>
        <begin position="235"/>
        <end position="259"/>
    </location>
</feature>
<dbReference type="InterPro" id="IPR036864">
    <property type="entry name" value="Zn2-C6_fun-type_DNA-bd_sf"/>
</dbReference>
<name>I4YI22_WALMC</name>
<dbReference type="AlphaFoldDB" id="I4YI22"/>
<organism evidence="3 4">
    <name type="scientific">Wallemia mellicola (strain ATCC MYA-4683 / CBS 633.66)</name>
    <name type="common">Wallemia sebi (CBS 633.66)</name>
    <dbReference type="NCBI Taxonomy" id="671144"/>
    <lineage>
        <taxon>Eukaryota</taxon>
        <taxon>Fungi</taxon>
        <taxon>Dikarya</taxon>
        <taxon>Basidiomycota</taxon>
        <taxon>Wallemiomycotina</taxon>
        <taxon>Wallemiomycetes</taxon>
        <taxon>Wallemiales</taxon>
        <taxon>Wallemiaceae</taxon>
        <taxon>Wallemia</taxon>
    </lineage>
</organism>
<dbReference type="EMBL" id="JH668224">
    <property type="protein sequence ID" value="EIM23614.1"/>
    <property type="molecule type" value="Genomic_DNA"/>
</dbReference>
<dbReference type="Gene3D" id="4.10.240.10">
    <property type="entry name" value="Zn(2)-C6 fungal-type DNA-binding domain"/>
    <property type="match status" value="1"/>
</dbReference>
<dbReference type="HOGENOM" id="CLU_720034_0_0_1"/>
<feature type="region of interest" description="Disordered" evidence="1">
    <location>
        <begin position="1"/>
        <end position="184"/>
    </location>
</feature>
<dbReference type="InParanoid" id="I4YI22"/>
<feature type="compositionally biased region" description="Low complexity" evidence="1">
    <location>
        <begin position="50"/>
        <end position="64"/>
    </location>
</feature>
<evidence type="ECO:0000259" key="2">
    <source>
        <dbReference type="PROSITE" id="PS50048"/>
    </source>
</evidence>
<dbReference type="GO" id="GO:0000981">
    <property type="term" value="F:DNA-binding transcription factor activity, RNA polymerase II-specific"/>
    <property type="evidence" value="ECO:0007669"/>
    <property type="project" value="InterPro"/>
</dbReference>
<gene>
    <name evidence="3" type="ORF">WALSEDRAFT_67254</name>
</gene>
<feature type="compositionally biased region" description="Basic and acidic residues" evidence="1">
    <location>
        <begin position="1"/>
        <end position="10"/>
    </location>
</feature>
<feature type="compositionally biased region" description="Polar residues" evidence="1">
    <location>
        <begin position="109"/>
        <end position="121"/>
    </location>
</feature>
<feature type="compositionally biased region" description="Low complexity" evidence="1">
    <location>
        <begin position="75"/>
        <end position="89"/>
    </location>
</feature>
<protein>
    <recommendedName>
        <fullName evidence="2">Zn(2)-C6 fungal-type domain-containing protein</fullName>
    </recommendedName>
</protein>
<evidence type="ECO:0000313" key="4">
    <source>
        <dbReference type="Proteomes" id="UP000005242"/>
    </source>
</evidence>
<dbReference type="KEGG" id="wse:WALSEDRAFT_67254"/>
<dbReference type="GeneID" id="18475228"/>
<evidence type="ECO:0000256" key="1">
    <source>
        <dbReference type="SAM" id="MobiDB-lite"/>
    </source>
</evidence>
<dbReference type="PROSITE" id="PS00463">
    <property type="entry name" value="ZN2_CY6_FUNGAL_1"/>
    <property type="match status" value="1"/>
</dbReference>
<dbReference type="InterPro" id="IPR001138">
    <property type="entry name" value="Zn2Cys6_DnaBD"/>
</dbReference>
<dbReference type="SUPFAM" id="SSF57701">
    <property type="entry name" value="Zn2/Cys6 DNA-binding domain"/>
    <property type="match status" value="1"/>
</dbReference>
<accession>I4YI22</accession>
<dbReference type="RefSeq" id="XP_006956285.1">
    <property type="nucleotide sequence ID" value="XM_006956223.1"/>
</dbReference>
<feature type="domain" description="Zn(2)-C6 fungal-type" evidence="2">
    <location>
        <begin position="186"/>
        <end position="222"/>
    </location>
</feature>
<dbReference type="PROSITE" id="PS50048">
    <property type="entry name" value="ZN2_CY6_FUNGAL_2"/>
    <property type="match status" value="1"/>
</dbReference>
<dbReference type="OrthoDB" id="10607768at2759"/>
<sequence>MNYKSMRFEGNHGGNSAGGSSVSVETRAPIGAYSLPLPKREYNNSDMSSHQQQNHQQQTPHTQQADPQSKPLAGNTSNSSMEHSSSSNSFRPLQTKSIYSGPIPPPSLFRNSTDDSQQTHVPPTLPPLMSVEGLDGGVTRKRKSSDMSGHSQQSEEERKVSPRTTSARIQQPQQAPKRGKSARRRACEECARAKARCKVEPGDSANPPMCTRCKMYGHNCVLPEGYVIDSDWFDQEDSPKKSARRNTINSIDSERERERQRMMAVDPPYYYPSPPQSYNRFVPPPGAYVFPQQQQQQQQPPMQPQVQQSNRYGYPAMYYPPSPAPSMDVAFLQAEMASHPFLRNIAGYDLSRLSLFLSAAVRVGITQISNQPGQSSQGPAPDER</sequence>
<proteinExistence type="predicted"/>
<dbReference type="Proteomes" id="UP000005242">
    <property type="component" value="Unassembled WGS sequence"/>
</dbReference>
<dbReference type="GO" id="GO:0008270">
    <property type="term" value="F:zinc ion binding"/>
    <property type="evidence" value="ECO:0007669"/>
    <property type="project" value="InterPro"/>
</dbReference>
<evidence type="ECO:0000313" key="3">
    <source>
        <dbReference type="EMBL" id="EIM23614.1"/>
    </source>
</evidence>
<dbReference type="CDD" id="cd00067">
    <property type="entry name" value="GAL4"/>
    <property type="match status" value="1"/>
</dbReference>
<feature type="compositionally biased region" description="Polar residues" evidence="1">
    <location>
        <begin position="162"/>
        <end position="174"/>
    </location>
</feature>